<gene>
    <name evidence="5" type="ORF">D7003_17205</name>
</gene>
<evidence type="ECO:0000313" key="6">
    <source>
        <dbReference type="Proteomes" id="UP000273807"/>
    </source>
</evidence>
<dbReference type="Pfam" id="PF15609">
    <property type="entry name" value="PRTase_2"/>
    <property type="match status" value="1"/>
</dbReference>
<dbReference type="RefSeq" id="WP_123256646.1">
    <property type="nucleotide sequence ID" value="NZ_RBED01000137.1"/>
</dbReference>
<dbReference type="InterPro" id="IPR041688">
    <property type="entry name" value="PRTase_2"/>
</dbReference>
<dbReference type="AlphaFoldDB" id="A0A3N0BNG4"/>
<sequence length="895" mass="93472">MKVIRTDAPWSGSYVRDALGVDVASAPGHSVLPVRSLVGLALRRNPKRAHLLVSRVLAKHVPTEPGIATAAGWLLGLLVRQERQRDPDHPAAGDPAAASPTPLAAVIEEAADRLERLLAEGTSRTGFRGAGVGVGAEAGAEVGTEDPAVRRARAVAVTELCALLAGQQTDVPGVVTIGYAETATGLGQLVAAQLGTYYIHSTRHSTEGVAPYGAFEESHSHATSHQLLPTGRAELHLADTVVLVDDELSTGATIINTIRELHRTAPHRRYVIASLVDLRSASDQAEFAALALELGAGISAVALAHGSIDLPASLTADAAELISGLPVPDQAATGVGRMGVLDLNGVVPPIRSARFGVSGRPDPGEAAEIAQHVASALGGGAAGSSVLVLATEEFMAIPLAVAVRLQELCPDADIRYSTSTRSPVAAVDEPGYAIRSAISFDSDDDAADGPGPRFAYNFAHPGGRFDTVVILAEPGTPASRLLAPGRIAEAVAGSGAAVEVVLLPRQAPFPEPLAGPAFGSYSREDVRWLLKDLSSAQLEAPRAEREAAIQSGKASYAESLPQEFEPSPEYGALFHEALERSAARIAHAAGTLTEQVLKLRGNAPVLVSLARAGTPVGILMKRWAREVHGLDLAHYAVSIVRGLGIDQAALGYLAARHDPKRIMFVDGWTGKGAIARELAAAVELFQTTDGAAFRADLAVLADPGHCVRIFGTREDYLVPSACLNSTVSGLISRTVFNKALIGPGDFHGAKFYSDLAGSDVSTTFLDAVTAQFAAVRDDVMAATASVPAQVGDLPEADWSGWAAVEELSRRFGINNVNLVKPGVGETTRVLLRRVPWKVLVHPDAAGDISHVLHLAEQRGVEVVEVPDLPYSCVGLIHPIHTPGATGADGKTVIDL</sequence>
<dbReference type="SUPFAM" id="SSF53271">
    <property type="entry name" value="PRTase-like"/>
    <property type="match status" value="1"/>
</dbReference>
<protein>
    <submittedName>
        <fullName evidence="5">Phosphoribosyltransferase</fullName>
    </submittedName>
</protein>
<reference evidence="5 6" key="1">
    <citation type="submission" date="2018-10" db="EMBL/GenBank/DDBJ databases">
        <title>Genome sequencing of Arthrobacter oryzae TNB02.</title>
        <authorList>
            <person name="Cho Y.-J."/>
            <person name="Cho A."/>
            <person name="Kim O.-S."/>
        </authorList>
    </citation>
    <scope>NUCLEOTIDE SEQUENCE [LARGE SCALE GENOMIC DNA]</scope>
    <source>
        <strain evidence="5 6">TNB02</strain>
    </source>
</reference>
<evidence type="ECO:0000259" key="2">
    <source>
        <dbReference type="Pfam" id="PF12500"/>
    </source>
</evidence>
<evidence type="ECO:0000313" key="5">
    <source>
        <dbReference type="EMBL" id="RNL49874.1"/>
    </source>
</evidence>
<dbReference type="CDD" id="cd06223">
    <property type="entry name" value="PRTases_typeI"/>
    <property type="match status" value="1"/>
</dbReference>
<dbReference type="Proteomes" id="UP000273807">
    <property type="component" value="Unassembled WGS sequence"/>
</dbReference>
<dbReference type="Pfam" id="PF11202">
    <property type="entry name" value="StiP"/>
    <property type="match status" value="1"/>
</dbReference>
<proteinExistence type="predicted"/>
<comment type="caution">
    <text evidence="5">The sequence shown here is derived from an EMBL/GenBank/DDBJ whole genome shotgun (WGS) entry which is preliminary data.</text>
</comment>
<keyword evidence="5" id="KW-0808">Transferase</keyword>
<dbReference type="Pfam" id="PF12500">
    <property type="entry name" value="TRSP"/>
    <property type="match status" value="1"/>
</dbReference>
<dbReference type="InterPro" id="IPR011215">
    <property type="entry name" value="StiP_N"/>
</dbReference>
<dbReference type="InterPro" id="IPR022537">
    <property type="entry name" value="TRSP_dom"/>
</dbReference>
<evidence type="ECO:0000259" key="4">
    <source>
        <dbReference type="Pfam" id="PF15609"/>
    </source>
</evidence>
<dbReference type="EMBL" id="RBED01000137">
    <property type="protein sequence ID" value="RNL49874.1"/>
    <property type="molecule type" value="Genomic_DNA"/>
</dbReference>
<organism evidence="5 6">
    <name type="scientific">Arthrobacter oryzae</name>
    <dbReference type="NCBI Taxonomy" id="409290"/>
    <lineage>
        <taxon>Bacteria</taxon>
        <taxon>Bacillati</taxon>
        <taxon>Actinomycetota</taxon>
        <taxon>Actinomycetes</taxon>
        <taxon>Micrococcales</taxon>
        <taxon>Micrococcaceae</taxon>
        <taxon>Arthrobacter</taxon>
    </lineage>
</organism>
<dbReference type="InterPro" id="IPR029057">
    <property type="entry name" value="PRTase-like"/>
</dbReference>
<dbReference type="OrthoDB" id="1663315at2"/>
<evidence type="ECO:0000259" key="1">
    <source>
        <dbReference type="Pfam" id="PF11202"/>
    </source>
</evidence>
<dbReference type="GO" id="GO:0016757">
    <property type="term" value="F:glycosyltransferase activity"/>
    <property type="evidence" value="ECO:0007669"/>
    <property type="project" value="UniProtKB-KW"/>
</dbReference>
<feature type="domain" description="Orotate phosphoribosyltransferase-like" evidence="4">
    <location>
        <begin position="37"/>
        <end position="306"/>
    </location>
</feature>
<feature type="domain" description="PELOTA RNA-binding" evidence="3">
    <location>
        <begin position="798"/>
        <end position="877"/>
    </location>
</feature>
<name>A0A3N0BNG4_9MICC</name>
<evidence type="ECO:0000259" key="3">
    <source>
        <dbReference type="Pfam" id="PF15608"/>
    </source>
</evidence>
<keyword evidence="5" id="KW-0328">Glycosyltransferase</keyword>
<keyword evidence="6" id="KW-1185">Reference proteome</keyword>
<dbReference type="InterPro" id="IPR000836">
    <property type="entry name" value="PRTase_dom"/>
</dbReference>
<accession>A0A3N0BNG4</accession>
<dbReference type="InterPro" id="IPR028157">
    <property type="entry name" value="PELOTA_dom"/>
</dbReference>
<dbReference type="Pfam" id="PF15608">
    <property type="entry name" value="PELOTA_1"/>
    <property type="match status" value="1"/>
</dbReference>
<feature type="domain" description="Cysteine protease StiP N-terminal" evidence="1">
    <location>
        <begin position="519"/>
        <end position="768"/>
    </location>
</feature>
<dbReference type="Gene3D" id="3.40.50.2020">
    <property type="match status" value="1"/>
</dbReference>
<feature type="domain" description="TRSP" evidence="2">
    <location>
        <begin position="352"/>
        <end position="475"/>
    </location>
</feature>